<evidence type="ECO:0000256" key="3">
    <source>
        <dbReference type="ARBA" id="ARBA00023125"/>
    </source>
</evidence>
<evidence type="ECO:0000256" key="1">
    <source>
        <dbReference type="ARBA" id="ARBA00004123"/>
    </source>
</evidence>
<protein>
    <submittedName>
        <fullName evidence="7">DNA-binding pseudobarrel domain superfamily</fullName>
    </submittedName>
</protein>
<feature type="transmembrane region" description="Helical" evidence="6">
    <location>
        <begin position="151"/>
        <end position="171"/>
    </location>
</feature>
<evidence type="ECO:0000256" key="4">
    <source>
        <dbReference type="ARBA" id="ARBA00023163"/>
    </source>
</evidence>
<keyword evidence="6" id="KW-1133">Transmembrane helix</keyword>
<dbReference type="AlphaFoldDB" id="A0A9K3E393"/>
<dbReference type="EMBL" id="MNCJ02000330">
    <property type="protein sequence ID" value="KAF5766237.1"/>
    <property type="molecule type" value="Genomic_DNA"/>
</dbReference>
<evidence type="ECO:0000256" key="5">
    <source>
        <dbReference type="ARBA" id="ARBA00023242"/>
    </source>
</evidence>
<keyword evidence="4" id="KW-0804">Transcription</keyword>
<proteinExistence type="predicted"/>
<sequence length="213" mass="24991">MDLIEDLLVDGSQQGMDYEQQDVSDGSDDVSFQDEFVLEVDVLNVPPDVPVVEAEPVLEQDFLDVPPIPPVVDQPDAYELTWHLTFRFWFPKAFATNVDLYVLDEMTVQTEDGFSMTLEMREETADGRIRYALRGWQNFMLQAGLEDGGQIVYYSVTTITIFIIVVYYSVYNTCSSKSFEYPIISFQIFRIFFRYFRYFPILWIFRYTKKNQN</sequence>
<accession>A0A9K3E393</accession>
<comment type="caution">
    <text evidence="7">The sequence shown here is derived from an EMBL/GenBank/DDBJ whole genome shotgun (WGS) entry which is preliminary data.</text>
</comment>
<evidence type="ECO:0000313" key="8">
    <source>
        <dbReference type="Proteomes" id="UP000215914"/>
    </source>
</evidence>
<dbReference type="GO" id="GO:0005634">
    <property type="term" value="C:nucleus"/>
    <property type="evidence" value="ECO:0007669"/>
    <property type="project" value="UniProtKB-SubCell"/>
</dbReference>
<evidence type="ECO:0000313" key="7">
    <source>
        <dbReference type="EMBL" id="KAF5766237.1"/>
    </source>
</evidence>
<organism evidence="7 8">
    <name type="scientific">Helianthus annuus</name>
    <name type="common">Common sunflower</name>
    <dbReference type="NCBI Taxonomy" id="4232"/>
    <lineage>
        <taxon>Eukaryota</taxon>
        <taxon>Viridiplantae</taxon>
        <taxon>Streptophyta</taxon>
        <taxon>Embryophyta</taxon>
        <taxon>Tracheophyta</taxon>
        <taxon>Spermatophyta</taxon>
        <taxon>Magnoliopsida</taxon>
        <taxon>eudicotyledons</taxon>
        <taxon>Gunneridae</taxon>
        <taxon>Pentapetalae</taxon>
        <taxon>asterids</taxon>
        <taxon>campanulids</taxon>
        <taxon>Asterales</taxon>
        <taxon>Asteraceae</taxon>
        <taxon>Asteroideae</taxon>
        <taxon>Heliantheae alliance</taxon>
        <taxon>Heliantheae</taxon>
        <taxon>Helianthus</taxon>
    </lineage>
</organism>
<dbReference type="SUPFAM" id="SSF101936">
    <property type="entry name" value="DNA-binding pseudobarrel domain"/>
    <property type="match status" value="1"/>
</dbReference>
<gene>
    <name evidence="7" type="ORF">HanXRQr2_Chr15g0713001</name>
</gene>
<reference evidence="7" key="1">
    <citation type="journal article" date="2017" name="Nature">
        <title>The sunflower genome provides insights into oil metabolism, flowering and Asterid evolution.</title>
        <authorList>
            <person name="Badouin H."/>
            <person name="Gouzy J."/>
            <person name="Grassa C.J."/>
            <person name="Murat F."/>
            <person name="Staton S.E."/>
            <person name="Cottret L."/>
            <person name="Lelandais-Briere C."/>
            <person name="Owens G.L."/>
            <person name="Carrere S."/>
            <person name="Mayjonade B."/>
            <person name="Legrand L."/>
            <person name="Gill N."/>
            <person name="Kane N.C."/>
            <person name="Bowers J.E."/>
            <person name="Hubner S."/>
            <person name="Bellec A."/>
            <person name="Berard A."/>
            <person name="Berges H."/>
            <person name="Blanchet N."/>
            <person name="Boniface M.C."/>
            <person name="Brunel D."/>
            <person name="Catrice O."/>
            <person name="Chaidir N."/>
            <person name="Claudel C."/>
            <person name="Donnadieu C."/>
            <person name="Faraut T."/>
            <person name="Fievet G."/>
            <person name="Helmstetter N."/>
            <person name="King M."/>
            <person name="Knapp S.J."/>
            <person name="Lai Z."/>
            <person name="Le Paslier M.C."/>
            <person name="Lippi Y."/>
            <person name="Lorenzon L."/>
            <person name="Mandel J.R."/>
            <person name="Marage G."/>
            <person name="Marchand G."/>
            <person name="Marquand E."/>
            <person name="Bret-Mestries E."/>
            <person name="Morien E."/>
            <person name="Nambeesan S."/>
            <person name="Nguyen T."/>
            <person name="Pegot-Espagnet P."/>
            <person name="Pouilly N."/>
            <person name="Raftis F."/>
            <person name="Sallet E."/>
            <person name="Schiex T."/>
            <person name="Thomas J."/>
            <person name="Vandecasteele C."/>
            <person name="Vares D."/>
            <person name="Vear F."/>
            <person name="Vautrin S."/>
            <person name="Crespi M."/>
            <person name="Mangin B."/>
            <person name="Burke J.M."/>
            <person name="Salse J."/>
            <person name="Munos S."/>
            <person name="Vincourt P."/>
            <person name="Rieseberg L.H."/>
            <person name="Langlade N.B."/>
        </authorList>
    </citation>
    <scope>NUCLEOTIDE SEQUENCE</scope>
    <source>
        <tissue evidence="7">Leaves</tissue>
    </source>
</reference>
<dbReference type="Gramene" id="mRNA:HanXRQr2_Chr15g0713001">
    <property type="protein sequence ID" value="mRNA:HanXRQr2_Chr15g0713001"/>
    <property type="gene ID" value="HanXRQr2_Chr15g0713001"/>
</dbReference>
<reference evidence="7" key="2">
    <citation type="submission" date="2020-06" db="EMBL/GenBank/DDBJ databases">
        <title>Helianthus annuus Genome sequencing and assembly Release 2.</title>
        <authorList>
            <person name="Gouzy J."/>
            <person name="Langlade N."/>
            <person name="Munos S."/>
        </authorList>
    </citation>
    <scope>NUCLEOTIDE SEQUENCE</scope>
    <source>
        <tissue evidence="7">Leaves</tissue>
    </source>
</reference>
<dbReference type="GO" id="GO:0003677">
    <property type="term" value="F:DNA binding"/>
    <property type="evidence" value="ECO:0007669"/>
    <property type="project" value="UniProtKB-KW"/>
</dbReference>
<keyword evidence="3 7" id="KW-0238">DNA-binding</keyword>
<keyword evidence="8" id="KW-1185">Reference proteome</keyword>
<dbReference type="Proteomes" id="UP000215914">
    <property type="component" value="Unassembled WGS sequence"/>
</dbReference>
<comment type="subcellular location">
    <subcellularLocation>
        <location evidence="1">Nucleus</location>
    </subcellularLocation>
</comment>
<dbReference type="InterPro" id="IPR015300">
    <property type="entry name" value="DNA-bd_pseudobarrel_sf"/>
</dbReference>
<keyword evidence="5" id="KW-0539">Nucleus</keyword>
<keyword evidence="6" id="KW-0812">Transmembrane</keyword>
<evidence type="ECO:0000256" key="2">
    <source>
        <dbReference type="ARBA" id="ARBA00023015"/>
    </source>
</evidence>
<name>A0A9K3E393_HELAN</name>
<keyword evidence="2" id="KW-0805">Transcription regulation</keyword>
<keyword evidence="6" id="KW-0472">Membrane</keyword>
<evidence type="ECO:0000256" key="6">
    <source>
        <dbReference type="SAM" id="Phobius"/>
    </source>
</evidence>